<keyword evidence="4" id="KW-0539">Nucleus</keyword>
<dbReference type="Gene3D" id="6.10.140.1740">
    <property type="match status" value="1"/>
</dbReference>
<keyword evidence="3" id="KW-0804">Transcription</keyword>
<protein>
    <recommendedName>
        <fullName evidence="5">SGF29 C-terminal domain-containing protein</fullName>
    </recommendedName>
</protein>
<evidence type="ECO:0000256" key="2">
    <source>
        <dbReference type="ARBA" id="ARBA00023015"/>
    </source>
</evidence>
<gene>
    <name evidence="6" type="ORF">RMAR1173_LOCUS3958</name>
</gene>
<dbReference type="PROSITE" id="PS51518">
    <property type="entry name" value="SGF29_C"/>
    <property type="match status" value="1"/>
</dbReference>
<evidence type="ECO:0000256" key="3">
    <source>
        <dbReference type="ARBA" id="ARBA00023163"/>
    </source>
</evidence>
<feature type="domain" description="SGF29 C-terminal" evidence="5">
    <location>
        <begin position="129"/>
        <end position="260"/>
    </location>
</feature>
<dbReference type="PANTHER" id="PTHR21539:SF0">
    <property type="entry name" value="SAGA-ASSOCIATED FACTOR 29"/>
    <property type="match status" value="1"/>
</dbReference>
<dbReference type="InterPro" id="IPR037802">
    <property type="entry name" value="SGF29"/>
</dbReference>
<dbReference type="CDD" id="cd20394">
    <property type="entry name" value="Tudor_SGF29_rpt2"/>
    <property type="match status" value="1"/>
</dbReference>
<dbReference type="EMBL" id="HBHJ01006000">
    <property type="protein sequence ID" value="CAD9669392.1"/>
    <property type="molecule type" value="Transcribed_RNA"/>
</dbReference>
<dbReference type="GO" id="GO:0000124">
    <property type="term" value="C:SAGA complex"/>
    <property type="evidence" value="ECO:0007669"/>
    <property type="project" value="InterPro"/>
</dbReference>
<reference evidence="6" key="1">
    <citation type="submission" date="2021-01" db="EMBL/GenBank/DDBJ databases">
        <authorList>
            <person name="Corre E."/>
            <person name="Pelletier E."/>
            <person name="Niang G."/>
            <person name="Scheremetjew M."/>
            <person name="Finn R."/>
            <person name="Kale V."/>
            <person name="Holt S."/>
            <person name="Cochrane G."/>
            <person name="Meng A."/>
            <person name="Brown T."/>
            <person name="Cohen L."/>
        </authorList>
    </citation>
    <scope>NUCLEOTIDE SEQUENCE</scope>
    <source>
        <strain evidence="6">CCMP1243</strain>
    </source>
</reference>
<evidence type="ECO:0000259" key="5">
    <source>
        <dbReference type="PROSITE" id="PS51518"/>
    </source>
</evidence>
<dbReference type="Gene3D" id="2.30.30.140">
    <property type="match status" value="2"/>
</dbReference>
<evidence type="ECO:0000256" key="1">
    <source>
        <dbReference type="ARBA" id="ARBA00004123"/>
    </source>
</evidence>
<dbReference type="GO" id="GO:0005634">
    <property type="term" value="C:nucleus"/>
    <property type="evidence" value="ECO:0007669"/>
    <property type="project" value="UniProtKB-SubCell"/>
</dbReference>
<dbReference type="InterPro" id="IPR010750">
    <property type="entry name" value="SGF29_tudor-like_dom"/>
</dbReference>
<accession>A0A7S2W6R2</accession>
<evidence type="ECO:0000256" key="4">
    <source>
        <dbReference type="ARBA" id="ARBA00023242"/>
    </source>
</evidence>
<dbReference type="SMART" id="SM01408">
    <property type="entry name" value="ING"/>
    <property type="match status" value="1"/>
</dbReference>
<dbReference type="PANTHER" id="PTHR21539">
    <property type="entry name" value="SAGA-ASSOCIATED FACTOR 29"/>
    <property type="match status" value="1"/>
</dbReference>
<name>A0A7S2W6R2_9STRA</name>
<sequence length="260" mass="29189">MAHRGAESTTTFLEDYVDSLSGLPNDLRRLVELMRDLDKEGTSVSKELEDTEKKVLSELKKRQRQTGNLGDYTAVKEDIAAKRRRAEQMVDEKVQVSEQMVDLCDVHLTRLQQDIRRFEDYLRANGEYSAGVASAGDQVAVQVEEEWILGRVWEYDIAAGVYTVGDEDEAEKTFQVSDAHIIRLEQLKLSKGEEVLAVYPDTTSFYPAIVTSVSRKMGGALAGDSSFCTVQFHDDEDDSGINPDRSVKILHIIRPPDEGN</sequence>
<comment type="subcellular location">
    <subcellularLocation>
        <location evidence="1">Nucleus</location>
    </subcellularLocation>
</comment>
<proteinExistence type="predicted"/>
<keyword evidence="2" id="KW-0805">Transcription regulation</keyword>
<organism evidence="6">
    <name type="scientific">Rhizochromulina marina</name>
    <dbReference type="NCBI Taxonomy" id="1034831"/>
    <lineage>
        <taxon>Eukaryota</taxon>
        <taxon>Sar</taxon>
        <taxon>Stramenopiles</taxon>
        <taxon>Ochrophyta</taxon>
        <taxon>Dictyochophyceae</taxon>
        <taxon>Rhizochromulinales</taxon>
        <taxon>Rhizochromulina</taxon>
    </lineage>
</organism>
<dbReference type="AlphaFoldDB" id="A0A7S2W6R2"/>
<dbReference type="Pfam" id="PF12998">
    <property type="entry name" value="ING"/>
    <property type="match status" value="1"/>
</dbReference>
<dbReference type="InterPro" id="IPR047287">
    <property type="entry name" value="Tudor_SGF29_rpt2"/>
</dbReference>
<dbReference type="Pfam" id="PF07039">
    <property type="entry name" value="SGF29_Tudor"/>
    <property type="match status" value="1"/>
</dbReference>
<dbReference type="InterPro" id="IPR024610">
    <property type="entry name" value="ING_N_histone-binding"/>
</dbReference>
<evidence type="ECO:0000313" key="6">
    <source>
        <dbReference type="EMBL" id="CAD9669392.1"/>
    </source>
</evidence>